<dbReference type="Proteomes" id="UP001306508">
    <property type="component" value="Unassembled WGS sequence"/>
</dbReference>
<feature type="domain" description="Peptidase C50" evidence="5">
    <location>
        <begin position="1400"/>
        <end position="1499"/>
    </location>
</feature>
<dbReference type="PANTHER" id="PTHR12792">
    <property type="entry name" value="EXTRA SPINDLE POLES 1-RELATED"/>
    <property type="match status" value="1"/>
</dbReference>
<evidence type="ECO:0000256" key="4">
    <source>
        <dbReference type="ARBA" id="ARBA00022829"/>
    </source>
</evidence>
<dbReference type="PANTHER" id="PTHR12792:SF0">
    <property type="entry name" value="SEPARIN"/>
    <property type="match status" value="1"/>
</dbReference>
<sequence length="1604" mass="188316">MSKNASALNEIEHNTDFKSKSPTIIPALSKIPSICASNKENLYTSGINYYDDAQYISLNEPLNSFTENKDDINLDILPSLYEIFQKNYSFARKIHSFLLIKQNVRQHLTVIGKLLISKKIEILSKVEKHTLLLFNETNLFKVSSMKEILLQDFTFNNNYYLSTLKIIILQFFLKTRQIQKYQEEILTLFAFDKRYLLRCSQLKQNAVIKILLNLFTILPNAKILFGMKFLEYIDKFNLKFEDYIKNMNLETFRKQLPIYARRTNDLSCIKKYFNSFYINFDITSTNSDLQDCVFQRKETEIGLTEDHLTKFLNRDQNFILQALSSQKTHDSIYNIYKNFLSNKKISLSEKVHHLEICWKAILQNVKRLTNIINLSYNSFVFSKNAQFIINAVDYEIIKYLTFPEIENIDDTFLKLIKFLCLIPDPNTQTEKFKRVYSFFFLSNIESLTQLIKICQSICMRLRKLKTTNILVSLQYASEIQLSIFCSSQNITRENILQSWSSINILFFSSLLGNSKIIHDYTSNFACMKYHFLYKYQVLLQLIYYLNLEMDKHQTVNLYNITKNYIQKWSNQGIKHDKTISSLENIFIKTLLQYLYICGFYGPILELYELIQAHKDYYHLLISYSEMWMVRSLVSLQYTSKLDKICDAYYPLDENLLKLLSFNERLTYLETYIELYTWKNDFNSFKELFCIIIPQEYQELYDIHNQGKMAVSHYIKILLFNIHLHAATSKFYFNKNRFIESVIEAKKALRLSVSLIKKVDKLSQIFRLSILRCIIFSFQNLINIFCSLGLAKEASYYTNELSRVLPTLHEPTLIFQGFDCLYQFYTITEQETLRISTLKKINNVFQHIQSNYDIHTLCQYLYLNNEYSRIIESLKSYFMNIPSAQEDYGFLENYWRLKIGEFIDDSICRPQHTVTNFLNKIQTKYNNLLKNIEADPFLRTLFESTLALPSSKTAISKSKYQPLLKNEYIIGHVTSDKESPKSSNMIPKSKNIRQGFDRFIVTRRLKDIIDNIKDVSIDKVSNIELRKLSSLYSIVLSIYFNIVSDQELLQNDLRYWFYLTELSRNIPLFYDKQLCSLDKNIYDEVGLCPLTENLKIAQYTKWNTRYNFEDSSLNFNAIFFDICKITDSIILSKYSSASNKWTMLRIPLKGSNSRDLDSEYFSFQGGFKEMQDIIEQNNMTTSSKVTSSIKTVEQRRKWWNKRYELDKRLDILLQKITNNWFGGFKGFCNPDVIDKKLFIEFVEQFNQILHEFLPSRKHTSNNTGYVQIEEWILELFLKLNPNDSLYISQLEDLLYFVFDILLYQGEENAYDEIDIGQMHIQITDAIRRYRGNLKFQACINQRSKNEKSHIFLLISSTCHSFPWESLPIFKNMSITRIPSLNMLDQLLIRNKMELTLRLSLTKNIGMILNPNNDLLRTETTFKDLFTRIFESTVNSRLLINQKPTELDLLDIITKSVIFIYVGHGSGEQYLKLKQIKSCDSIAATFLLGCSSASMKYYGKLESTGPIYSYLIAGSPLILGNLWDVTDKDIDKFSLSLFEKTGIDKNLQGEVSGYQNVPYAVANSREVCNLKYLNGAAPVVYGLPLWQYLTVPAIFLVQSLPVKIYN</sequence>
<name>A0AAN7WM13_9SACH</name>
<dbReference type="EC" id="3.4.22.49" evidence="2"/>
<dbReference type="InterPro" id="IPR005314">
    <property type="entry name" value="Peptidase_C50"/>
</dbReference>
<dbReference type="GO" id="GO:0051307">
    <property type="term" value="P:meiotic chromosome separation"/>
    <property type="evidence" value="ECO:0007669"/>
    <property type="project" value="TreeGrafter"/>
</dbReference>
<dbReference type="GO" id="GO:0006508">
    <property type="term" value="P:proteolysis"/>
    <property type="evidence" value="ECO:0007669"/>
    <property type="project" value="InterPro"/>
</dbReference>
<dbReference type="InterPro" id="IPR030397">
    <property type="entry name" value="SEPARIN_core_dom"/>
</dbReference>
<evidence type="ECO:0000259" key="5">
    <source>
        <dbReference type="PROSITE" id="PS51700"/>
    </source>
</evidence>
<dbReference type="PROSITE" id="PS51700">
    <property type="entry name" value="SEPARIN"/>
    <property type="match status" value="1"/>
</dbReference>
<accession>A0AAN7WM13</accession>
<keyword evidence="7" id="KW-1185">Reference proteome</keyword>
<reference evidence="7" key="1">
    <citation type="submission" date="2023-07" db="EMBL/GenBank/DDBJ databases">
        <title>A draft genome of Kazachstania heterogenica Y-27499.</title>
        <authorList>
            <person name="Donic C."/>
            <person name="Kralova J.S."/>
            <person name="Fidel L."/>
            <person name="Ben-Dor S."/>
            <person name="Jung S."/>
        </authorList>
    </citation>
    <scope>NUCLEOTIDE SEQUENCE [LARGE SCALE GENOMIC DNA]</scope>
    <source>
        <strain evidence="7">Y27499</strain>
    </source>
</reference>
<dbReference type="GO" id="GO:0004197">
    <property type="term" value="F:cysteine-type endopeptidase activity"/>
    <property type="evidence" value="ECO:0007669"/>
    <property type="project" value="InterPro"/>
</dbReference>
<dbReference type="GO" id="GO:0044732">
    <property type="term" value="C:mitotic spindle pole body"/>
    <property type="evidence" value="ECO:0007669"/>
    <property type="project" value="TreeGrafter"/>
</dbReference>
<evidence type="ECO:0000256" key="3">
    <source>
        <dbReference type="ARBA" id="ARBA00022801"/>
    </source>
</evidence>
<dbReference type="EMBL" id="JAWIZZ010000053">
    <property type="protein sequence ID" value="KAK5778362.1"/>
    <property type="molecule type" value="Genomic_DNA"/>
</dbReference>
<organism evidence="6 7">
    <name type="scientific">Arxiozyma heterogenica</name>
    <dbReference type="NCBI Taxonomy" id="278026"/>
    <lineage>
        <taxon>Eukaryota</taxon>
        <taxon>Fungi</taxon>
        <taxon>Dikarya</taxon>
        <taxon>Ascomycota</taxon>
        <taxon>Saccharomycotina</taxon>
        <taxon>Saccharomycetes</taxon>
        <taxon>Saccharomycetales</taxon>
        <taxon>Saccharomycetaceae</taxon>
        <taxon>Arxiozyma</taxon>
    </lineage>
</organism>
<evidence type="ECO:0000256" key="1">
    <source>
        <dbReference type="ARBA" id="ARBA00000451"/>
    </source>
</evidence>
<comment type="caution">
    <text evidence="6">The sequence shown here is derived from an EMBL/GenBank/DDBJ whole genome shotgun (WGS) entry which is preliminary data.</text>
</comment>
<gene>
    <name evidence="6" type="ORF">RI543_004023</name>
</gene>
<dbReference type="GO" id="GO:0005737">
    <property type="term" value="C:cytoplasm"/>
    <property type="evidence" value="ECO:0007669"/>
    <property type="project" value="TreeGrafter"/>
</dbReference>
<evidence type="ECO:0000256" key="2">
    <source>
        <dbReference type="ARBA" id="ARBA00012489"/>
    </source>
</evidence>
<dbReference type="GO" id="GO:0072686">
    <property type="term" value="C:mitotic spindle"/>
    <property type="evidence" value="ECO:0007669"/>
    <property type="project" value="TreeGrafter"/>
</dbReference>
<proteinExistence type="predicted"/>
<dbReference type="GO" id="GO:0005634">
    <property type="term" value="C:nucleus"/>
    <property type="evidence" value="ECO:0007669"/>
    <property type="project" value="InterPro"/>
</dbReference>
<comment type="catalytic activity">
    <reaction evidence="1">
        <text>All bonds known to be hydrolyzed by this endopeptidase have arginine in P1 and an acidic residue in P4. P6 is often occupied by an acidic residue or by a hydroxy-amino-acid residue, the phosphorylation of which enhances cleavage.</text>
        <dbReference type="EC" id="3.4.22.49"/>
    </reaction>
</comment>
<evidence type="ECO:0000313" key="6">
    <source>
        <dbReference type="EMBL" id="KAK5778362.1"/>
    </source>
</evidence>
<dbReference type="Pfam" id="PF03568">
    <property type="entry name" value="Separin_C"/>
    <property type="match status" value="1"/>
</dbReference>
<keyword evidence="3" id="KW-0378">Hydrolase</keyword>
<keyword evidence="4" id="KW-0159">Chromosome partition</keyword>
<protein>
    <recommendedName>
        <fullName evidence="2">separase</fullName>
        <ecNumber evidence="2">3.4.22.49</ecNumber>
    </recommendedName>
</protein>
<evidence type="ECO:0000313" key="7">
    <source>
        <dbReference type="Proteomes" id="UP001306508"/>
    </source>
</evidence>